<dbReference type="InterPro" id="IPR043129">
    <property type="entry name" value="ATPase_NBD"/>
</dbReference>
<evidence type="ECO:0000256" key="3">
    <source>
        <dbReference type="ARBA" id="ARBA00022833"/>
    </source>
</evidence>
<protein>
    <recommendedName>
        <fullName evidence="5">fructokinase</fullName>
        <ecNumber evidence="5">2.7.1.4</ecNumber>
    </recommendedName>
</protein>
<evidence type="ECO:0000313" key="7">
    <source>
        <dbReference type="EMBL" id="MFD1610604.1"/>
    </source>
</evidence>
<reference evidence="8" key="1">
    <citation type="journal article" date="2019" name="Int. J. Syst. Evol. Microbiol.">
        <title>The Global Catalogue of Microorganisms (GCM) 10K type strain sequencing project: providing services to taxonomists for standard genome sequencing and annotation.</title>
        <authorList>
            <consortium name="The Broad Institute Genomics Platform"/>
            <consortium name="The Broad Institute Genome Sequencing Center for Infectious Disease"/>
            <person name="Wu L."/>
            <person name="Ma J."/>
        </authorList>
    </citation>
    <scope>NUCLEOTIDE SEQUENCE [LARGE SCALE GENOMIC DNA]</scope>
    <source>
        <strain evidence="8">CGMCC 1.16275</strain>
    </source>
</reference>
<comment type="catalytic activity">
    <reaction evidence="6">
        <text>D-fructose + ATP = D-fructose 6-phosphate + ADP + H(+)</text>
        <dbReference type="Rhea" id="RHEA:16125"/>
        <dbReference type="ChEBI" id="CHEBI:15378"/>
        <dbReference type="ChEBI" id="CHEBI:30616"/>
        <dbReference type="ChEBI" id="CHEBI:37721"/>
        <dbReference type="ChEBI" id="CHEBI:61527"/>
        <dbReference type="ChEBI" id="CHEBI:456216"/>
        <dbReference type="EC" id="2.7.1.4"/>
    </reaction>
</comment>
<dbReference type="Pfam" id="PF00480">
    <property type="entry name" value="ROK"/>
    <property type="match status" value="1"/>
</dbReference>
<evidence type="ECO:0000256" key="2">
    <source>
        <dbReference type="ARBA" id="ARBA00022723"/>
    </source>
</evidence>
<evidence type="ECO:0000256" key="4">
    <source>
        <dbReference type="ARBA" id="ARBA00022842"/>
    </source>
</evidence>
<proteinExistence type="predicted"/>
<evidence type="ECO:0000256" key="5">
    <source>
        <dbReference type="ARBA" id="ARBA00038887"/>
    </source>
</evidence>
<keyword evidence="8" id="KW-1185">Reference proteome</keyword>
<keyword evidence="2" id="KW-0479">Metal-binding</keyword>
<dbReference type="RefSeq" id="WP_380886428.1">
    <property type="nucleotide sequence ID" value="NZ_JBHUDY010000001.1"/>
</dbReference>
<gene>
    <name evidence="7" type="ORF">ACFSCW_02170</name>
</gene>
<dbReference type="Proteomes" id="UP001597115">
    <property type="component" value="Unassembled WGS sequence"/>
</dbReference>
<name>A0ABW4HY91_9SPHN</name>
<dbReference type="PANTHER" id="PTHR42742:SF3">
    <property type="entry name" value="FRUCTOKINASE"/>
    <property type="match status" value="1"/>
</dbReference>
<dbReference type="SUPFAM" id="SSF53067">
    <property type="entry name" value="Actin-like ATPase domain"/>
    <property type="match status" value="1"/>
</dbReference>
<keyword evidence="4" id="KW-0460">Magnesium</keyword>
<keyword evidence="3" id="KW-0862">Zinc</keyword>
<evidence type="ECO:0000256" key="6">
    <source>
        <dbReference type="ARBA" id="ARBA00048451"/>
    </source>
</evidence>
<dbReference type="EMBL" id="JBHUDY010000001">
    <property type="protein sequence ID" value="MFD1610604.1"/>
    <property type="molecule type" value="Genomic_DNA"/>
</dbReference>
<sequence length="292" mass="29485">MSGSPLYAGLELGGTKCIAILAAGPDDIREQVELPTLAPAETLDALAAILRGWETARALGIASFGPLDLDPASPTYGSMPNTPKPGWTGASLLPLTRVLDVPFAIDTDVNGAALAEGRWGGAQGLTSWSYITVGTGIGVGPIVSGAPVRGLGHAEAGHMHVGSSDSWPGACPFHGDCAEGLASGPAIEARTGKAGGSLSDGDPVWNLVAEALARLCHNLVLTTCPERILIGGGIPTKRPQLIGLIRSALIASLAGYATGPQIATMIDSFVQPPRLGARAGPLGAIALAQTAI</sequence>
<comment type="cofactor">
    <cofactor evidence="1">
        <name>Mg(2+)</name>
        <dbReference type="ChEBI" id="CHEBI:18420"/>
    </cofactor>
</comment>
<dbReference type="CDD" id="cd24067">
    <property type="entry name" value="ASKHA_NBD_ROK_BsFRK-like"/>
    <property type="match status" value="1"/>
</dbReference>
<evidence type="ECO:0000256" key="1">
    <source>
        <dbReference type="ARBA" id="ARBA00001946"/>
    </source>
</evidence>
<dbReference type="InterPro" id="IPR000600">
    <property type="entry name" value="ROK"/>
</dbReference>
<comment type="caution">
    <text evidence="7">The sequence shown here is derived from an EMBL/GenBank/DDBJ whole genome shotgun (WGS) entry which is preliminary data.</text>
</comment>
<organism evidence="7 8">
    <name type="scientific">Sphingomonas tabacisoli</name>
    <dbReference type="NCBI Taxonomy" id="2249466"/>
    <lineage>
        <taxon>Bacteria</taxon>
        <taxon>Pseudomonadati</taxon>
        <taxon>Pseudomonadota</taxon>
        <taxon>Alphaproteobacteria</taxon>
        <taxon>Sphingomonadales</taxon>
        <taxon>Sphingomonadaceae</taxon>
        <taxon>Sphingomonas</taxon>
    </lineage>
</organism>
<evidence type="ECO:0000313" key="8">
    <source>
        <dbReference type="Proteomes" id="UP001597115"/>
    </source>
</evidence>
<dbReference type="EC" id="2.7.1.4" evidence="5"/>
<dbReference type="InterPro" id="IPR051804">
    <property type="entry name" value="Carb_Metab_Reg_Kinase/Isom"/>
</dbReference>
<accession>A0ABW4HY91</accession>
<dbReference type="PANTHER" id="PTHR42742">
    <property type="entry name" value="TRANSCRIPTIONAL REPRESSOR MPRA"/>
    <property type="match status" value="1"/>
</dbReference>
<dbReference type="Gene3D" id="3.30.420.40">
    <property type="match status" value="2"/>
</dbReference>